<gene>
    <name evidence="1" type="ORF">J2S77_000799</name>
</gene>
<accession>A0ABT9VD26</accession>
<evidence type="ECO:0000313" key="1">
    <source>
        <dbReference type="EMBL" id="MDQ0158843.1"/>
    </source>
</evidence>
<evidence type="ECO:0000313" key="2">
    <source>
        <dbReference type="Proteomes" id="UP001224359"/>
    </source>
</evidence>
<protein>
    <submittedName>
        <fullName evidence="1">Ribosomal 50S subunit-associated protein YjgA (DUF615 family)</fullName>
    </submittedName>
</protein>
<sequence length="86" mass="10356">MDREQELEAEIRKEESCIDYLLSRMDLELDHRNYDNALALNEDLIKSMKRARKLKHEFNYMKHLQSVAQQMQADGINAQMIFWPKK</sequence>
<reference evidence="1 2" key="1">
    <citation type="submission" date="2023-07" db="EMBL/GenBank/DDBJ databases">
        <title>Genomic Encyclopedia of Type Strains, Phase IV (KMG-IV): sequencing the most valuable type-strain genomes for metagenomic binning, comparative biology and taxonomic classification.</title>
        <authorList>
            <person name="Goeker M."/>
        </authorList>
    </citation>
    <scope>NUCLEOTIDE SEQUENCE [LARGE SCALE GENOMIC DNA]</scope>
    <source>
        <strain evidence="1 2">DSM 16460</strain>
    </source>
</reference>
<dbReference type="RefSeq" id="WP_306974841.1">
    <property type="nucleotide sequence ID" value="NZ_JAUSTQ010000002.1"/>
</dbReference>
<dbReference type="Proteomes" id="UP001224359">
    <property type="component" value="Unassembled WGS sequence"/>
</dbReference>
<dbReference type="EMBL" id="JAUSTQ010000002">
    <property type="protein sequence ID" value="MDQ0158843.1"/>
    <property type="molecule type" value="Genomic_DNA"/>
</dbReference>
<name>A0ABT9VD26_9BACI</name>
<organism evidence="1 2">
    <name type="scientific">Alkalibacillus salilacus</name>
    <dbReference type="NCBI Taxonomy" id="284582"/>
    <lineage>
        <taxon>Bacteria</taxon>
        <taxon>Bacillati</taxon>
        <taxon>Bacillota</taxon>
        <taxon>Bacilli</taxon>
        <taxon>Bacillales</taxon>
        <taxon>Bacillaceae</taxon>
        <taxon>Alkalibacillus</taxon>
    </lineage>
</organism>
<proteinExistence type="predicted"/>
<keyword evidence="2" id="KW-1185">Reference proteome</keyword>
<comment type="caution">
    <text evidence="1">The sequence shown here is derived from an EMBL/GenBank/DDBJ whole genome shotgun (WGS) entry which is preliminary data.</text>
</comment>